<name>A0A7R8WT69_9CRUS</name>
<dbReference type="PANTHER" id="PTHR23270">
    <property type="entry name" value="PROGRAMMED CELL DEATH PROTEIN 11 PRE-RRNA PROCESSING PROTEIN RRP5"/>
    <property type="match status" value="1"/>
</dbReference>
<dbReference type="InterPro" id="IPR003029">
    <property type="entry name" value="S1_domain"/>
</dbReference>
<dbReference type="SMART" id="SM00316">
    <property type="entry name" value="S1"/>
    <property type="match status" value="1"/>
</dbReference>
<dbReference type="GO" id="GO:0032040">
    <property type="term" value="C:small-subunit processome"/>
    <property type="evidence" value="ECO:0007669"/>
    <property type="project" value="TreeGrafter"/>
</dbReference>
<dbReference type="GO" id="GO:0006364">
    <property type="term" value="P:rRNA processing"/>
    <property type="evidence" value="ECO:0007669"/>
    <property type="project" value="InterPro"/>
</dbReference>
<dbReference type="AlphaFoldDB" id="A0A7R8WT69"/>
<organism evidence="1">
    <name type="scientific">Cyprideis torosa</name>
    <dbReference type="NCBI Taxonomy" id="163714"/>
    <lineage>
        <taxon>Eukaryota</taxon>
        <taxon>Metazoa</taxon>
        <taxon>Ecdysozoa</taxon>
        <taxon>Arthropoda</taxon>
        <taxon>Crustacea</taxon>
        <taxon>Oligostraca</taxon>
        <taxon>Ostracoda</taxon>
        <taxon>Podocopa</taxon>
        <taxon>Podocopida</taxon>
        <taxon>Cytherocopina</taxon>
        <taxon>Cytheroidea</taxon>
        <taxon>Cytherideidae</taxon>
        <taxon>Cyprideis</taxon>
    </lineage>
</organism>
<gene>
    <name evidence="1" type="ORF">CTOB1V02_LOCUS15472</name>
</gene>
<dbReference type="GO" id="GO:0003723">
    <property type="term" value="F:RNA binding"/>
    <property type="evidence" value="ECO:0007669"/>
    <property type="project" value="TreeGrafter"/>
</dbReference>
<dbReference type="InterPro" id="IPR045209">
    <property type="entry name" value="Rrp5"/>
</dbReference>
<dbReference type="SUPFAM" id="SSF50249">
    <property type="entry name" value="Nucleic acid-binding proteins"/>
    <property type="match status" value="1"/>
</dbReference>
<dbReference type="Pfam" id="PF00575">
    <property type="entry name" value="S1"/>
    <property type="match status" value="1"/>
</dbReference>
<dbReference type="Gene3D" id="2.40.50.140">
    <property type="entry name" value="Nucleic acid-binding proteins"/>
    <property type="match status" value="1"/>
</dbReference>
<protein>
    <submittedName>
        <fullName evidence="1">Uncharacterized protein</fullName>
    </submittedName>
</protein>
<dbReference type="InterPro" id="IPR012340">
    <property type="entry name" value="NA-bd_OB-fold"/>
</dbReference>
<evidence type="ECO:0000313" key="1">
    <source>
        <dbReference type="EMBL" id="CAD7237657.1"/>
    </source>
</evidence>
<accession>A0A7R8WT69</accession>
<dbReference type="PROSITE" id="PS50126">
    <property type="entry name" value="S1"/>
    <property type="match status" value="1"/>
</dbReference>
<dbReference type="OrthoDB" id="412781at2759"/>
<reference evidence="1" key="1">
    <citation type="submission" date="2020-11" db="EMBL/GenBank/DDBJ databases">
        <authorList>
            <person name="Tran Van P."/>
        </authorList>
    </citation>
    <scope>NUCLEOTIDE SEQUENCE</scope>
</reference>
<proteinExistence type="predicted"/>
<dbReference type="PANTHER" id="PTHR23270:SF10">
    <property type="entry name" value="PROTEIN RRP5 HOMOLOG"/>
    <property type="match status" value="1"/>
</dbReference>
<sequence>MTLAARVLDLEPSIRLTLRKELVSMEDASIKRSMKEVRPGDKIRGVVVQVSAKGLLVASFGDLKGYIQRKDVSLSDPGQRLSSAFRVGQPVVCVVDQVDPQAQRMRLLLEGTEREGPAEGRGGACDLAVGRSYDVTVKRVVPGMGLE</sequence>
<dbReference type="EMBL" id="OB690456">
    <property type="protein sequence ID" value="CAD7237657.1"/>
    <property type="molecule type" value="Genomic_DNA"/>
</dbReference>
<feature type="non-terminal residue" evidence="1">
    <location>
        <position position="1"/>
    </location>
</feature>